<reference evidence="1 2" key="2">
    <citation type="submission" date="2018-03" db="EMBL/GenBank/DDBJ databases">
        <authorList>
            <person name="Keele B.F."/>
        </authorList>
    </citation>
    <scope>NUCLEOTIDE SEQUENCE [LARGE SCALE GENOMIC DNA]</scope>
    <source>
        <strain evidence="1 2">D13</strain>
    </source>
</reference>
<dbReference type="KEGG" id="xba:C7S18_02020"/>
<gene>
    <name evidence="1" type="ORF">C7S18_02020</name>
</gene>
<accession>A0A2P1PMI2</accession>
<evidence type="ECO:0000313" key="1">
    <source>
        <dbReference type="EMBL" id="AVP96042.1"/>
    </source>
</evidence>
<organism evidence="1 2">
    <name type="scientific">Ahniella affigens</name>
    <dbReference type="NCBI Taxonomy" id="2021234"/>
    <lineage>
        <taxon>Bacteria</taxon>
        <taxon>Pseudomonadati</taxon>
        <taxon>Pseudomonadota</taxon>
        <taxon>Gammaproteobacteria</taxon>
        <taxon>Lysobacterales</taxon>
        <taxon>Rhodanobacteraceae</taxon>
        <taxon>Ahniella</taxon>
    </lineage>
</organism>
<dbReference type="Proteomes" id="UP000241074">
    <property type="component" value="Chromosome"/>
</dbReference>
<sequence>MGFTVGGERAGLRFYQAESERSLEPKARTGVPAMRQSVYWRASRRGREPGKALDIGWFWL</sequence>
<dbReference type="EMBL" id="CP027860">
    <property type="protein sequence ID" value="AVP96042.1"/>
    <property type="molecule type" value="Genomic_DNA"/>
</dbReference>
<name>A0A2P1PMI2_9GAMM</name>
<keyword evidence="2" id="KW-1185">Reference proteome</keyword>
<protein>
    <submittedName>
        <fullName evidence="1">Uncharacterized protein</fullName>
    </submittedName>
</protein>
<evidence type="ECO:0000313" key="2">
    <source>
        <dbReference type="Proteomes" id="UP000241074"/>
    </source>
</evidence>
<reference evidence="1 2" key="1">
    <citation type="submission" date="2018-03" db="EMBL/GenBank/DDBJ databases">
        <title>Ahniella affigens gen. nov., sp. nov., a gammaproteobacterium isolated from sandy soil near a stream.</title>
        <authorList>
            <person name="Ko Y."/>
            <person name="Kim J.-H."/>
        </authorList>
    </citation>
    <scope>NUCLEOTIDE SEQUENCE [LARGE SCALE GENOMIC DNA]</scope>
    <source>
        <strain evidence="1 2">D13</strain>
    </source>
</reference>
<proteinExistence type="predicted"/>
<dbReference type="AlphaFoldDB" id="A0A2P1PMI2"/>